<evidence type="ECO:0000313" key="1">
    <source>
        <dbReference type="EMBL" id="RED00462.1"/>
    </source>
</evidence>
<sequence length="56" mass="6254">MITEGSKVRRAVAEFITAAREAPRIYFAPLRGAITGVTLQWRQLQNCHQNSGTKPL</sequence>
<organism evidence="1 2">
    <name type="scientific">Ectopseudomonas oleovorans</name>
    <name type="common">Pseudomonas oleovorans</name>
    <dbReference type="NCBI Taxonomy" id="301"/>
    <lineage>
        <taxon>Bacteria</taxon>
        <taxon>Pseudomonadati</taxon>
        <taxon>Pseudomonadota</taxon>
        <taxon>Gammaproteobacteria</taxon>
        <taxon>Pseudomonadales</taxon>
        <taxon>Pseudomonadaceae</taxon>
        <taxon>Ectopseudomonas</taxon>
    </lineage>
</organism>
<dbReference type="Proteomes" id="UP000256988">
    <property type="component" value="Unassembled WGS sequence"/>
</dbReference>
<proteinExistence type="predicted"/>
<gene>
    <name evidence="1" type="ORF">DFO60_4618</name>
</gene>
<evidence type="ECO:0000313" key="2">
    <source>
        <dbReference type="Proteomes" id="UP000256988"/>
    </source>
</evidence>
<accession>A0A3D9EBU1</accession>
<reference evidence="1 2" key="1">
    <citation type="submission" date="2018-07" db="EMBL/GenBank/DDBJ databases">
        <title>Genome sequencing of rice bacterial endophytes.</title>
        <authorList>
            <person name="Venturi V."/>
        </authorList>
    </citation>
    <scope>NUCLEOTIDE SEQUENCE [LARGE SCALE GENOMIC DNA]</scope>
    <source>
        <strain evidence="1 2">AG1002</strain>
    </source>
</reference>
<dbReference type="EMBL" id="QRDL01000008">
    <property type="protein sequence ID" value="RED00462.1"/>
    <property type="molecule type" value="Genomic_DNA"/>
</dbReference>
<name>A0A3D9EBU1_ECTOL</name>
<comment type="caution">
    <text evidence="1">The sequence shown here is derived from an EMBL/GenBank/DDBJ whole genome shotgun (WGS) entry which is preliminary data.</text>
</comment>
<protein>
    <submittedName>
        <fullName evidence="1">Uncharacterized protein</fullName>
    </submittedName>
</protein>
<dbReference type="AlphaFoldDB" id="A0A3D9EBU1"/>